<dbReference type="InterPro" id="IPR048278">
    <property type="entry name" value="PFN"/>
</dbReference>
<sequence length="137" mass="14772">MLELMSWGEIVENLRSEGNFKMAAVFDLNAEKIAESEGAVLTCEEAEMILKSLDHFSTMIYGLFLTGLKFSCISVDRDTILGQGDGNVFVGYRRGDLLVCAVSGLNSKSSCLGTVKNFVGRLVAKGVPELAVPCLSI</sequence>
<reference evidence="2 3" key="1">
    <citation type="submission" date="2025-05" db="UniProtKB">
        <authorList>
            <consortium name="RefSeq"/>
        </authorList>
    </citation>
    <scope>IDENTIFICATION</scope>
</reference>
<dbReference type="RefSeq" id="XP_035825255.1">
    <property type="nucleotide sequence ID" value="XM_035969362.1"/>
</dbReference>
<dbReference type="Gene3D" id="3.30.450.30">
    <property type="entry name" value="Dynein light chain 2a, cytoplasmic"/>
    <property type="match status" value="1"/>
</dbReference>
<evidence type="ECO:0000313" key="2">
    <source>
        <dbReference type="RefSeq" id="XP_005096934.1"/>
    </source>
</evidence>
<dbReference type="InterPro" id="IPR036140">
    <property type="entry name" value="PFN_sf"/>
</dbReference>
<dbReference type="Proteomes" id="UP000694888">
    <property type="component" value="Unplaced"/>
</dbReference>
<keyword evidence="1" id="KW-1185">Reference proteome</keyword>
<name>A0ABM1VS63_APLCA</name>
<protein>
    <submittedName>
        <fullName evidence="2 3">Uncharacterized protein LOC101854712</fullName>
    </submittedName>
</protein>
<evidence type="ECO:0000313" key="3">
    <source>
        <dbReference type="RefSeq" id="XP_035825255.1"/>
    </source>
</evidence>
<dbReference type="Pfam" id="PF00235">
    <property type="entry name" value="Profilin"/>
    <property type="match status" value="1"/>
</dbReference>
<dbReference type="GeneID" id="101854712"/>
<organism evidence="1 3">
    <name type="scientific">Aplysia californica</name>
    <name type="common">California sea hare</name>
    <dbReference type="NCBI Taxonomy" id="6500"/>
    <lineage>
        <taxon>Eukaryota</taxon>
        <taxon>Metazoa</taxon>
        <taxon>Spiralia</taxon>
        <taxon>Lophotrochozoa</taxon>
        <taxon>Mollusca</taxon>
        <taxon>Gastropoda</taxon>
        <taxon>Heterobranchia</taxon>
        <taxon>Euthyneura</taxon>
        <taxon>Tectipleura</taxon>
        <taxon>Aplysiida</taxon>
        <taxon>Aplysioidea</taxon>
        <taxon>Aplysiidae</taxon>
        <taxon>Aplysia</taxon>
    </lineage>
</organism>
<dbReference type="SUPFAM" id="SSF55770">
    <property type="entry name" value="Profilin (actin-binding protein)"/>
    <property type="match status" value="1"/>
</dbReference>
<accession>A0ABM1VS63</accession>
<proteinExistence type="predicted"/>
<evidence type="ECO:0000313" key="1">
    <source>
        <dbReference type="Proteomes" id="UP000694888"/>
    </source>
</evidence>
<gene>
    <name evidence="2 3" type="primary">LOC101854712</name>
</gene>
<dbReference type="RefSeq" id="XP_005096934.1">
    <property type="nucleotide sequence ID" value="XM_005096877.2"/>
</dbReference>